<dbReference type="InterPro" id="IPR049437">
    <property type="entry name" value="tRNA-synt_1c_C2"/>
</dbReference>
<feature type="domain" description="Glutamyl/glutaminyl-tRNA synthetase class Ib anti-codon binding" evidence="12">
    <location>
        <begin position="409"/>
        <end position="486"/>
    </location>
</feature>
<evidence type="ECO:0000259" key="11">
    <source>
        <dbReference type="Pfam" id="PF00749"/>
    </source>
</evidence>
<dbReference type="InterPro" id="IPR020056">
    <property type="entry name" value="Rbsml_bL25/Gln-tRNA_synth_N"/>
</dbReference>
<comment type="similarity">
    <text evidence="2 10">Belongs to the class-I aminoacyl-tRNA synthetase family. Glutamate--tRNA ligase type 2 subfamily.</text>
</comment>
<reference evidence="14 15" key="1">
    <citation type="journal article" date="2019" name="Environ. Microbiol.">
        <title>Genomics insights into ecotype formation of ammonia-oxidizing archaea in the deep ocean.</title>
        <authorList>
            <person name="Wang Y."/>
            <person name="Huang J.M."/>
            <person name="Cui G.J."/>
            <person name="Nunoura T."/>
            <person name="Takaki Y."/>
            <person name="Li W.L."/>
            <person name="Li J."/>
            <person name="Gao Z.M."/>
            <person name="Takai K."/>
            <person name="Zhang A.Q."/>
            <person name="Stepanauskas R."/>
        </authorList>
    </citation>
    <scope>NUCLEOTIDE SEQUENCE [LARGE SCALE GENOMIC DNA]</scope>
    <source>
        <strain evidence="14 15">L19b</strain>
    </source>
</reference>
<dbReference type="GO" id="GO:0004818">
    <property type="term" value="F:glutamate-tRNA ligase activity"/>
    <property type="evidence" value="ECO:0007669"/>
    <property type="project" value="UniProtKB-UniRule"/>
</dbReference>
<evidence type="ECO:0000313" key="15">
    <source>
        <dbReference type="Proteomes" id="UP000586694"/>
    </source>
</evidence>
<comment type="caution">
    <text evidence="14">The sequence shown here is derived from an EMBL/GenBank/DDBJ whole genome shotgun (WGS) entry which is preliminary data.</text>
</comment>
<keyword evidence="5 10" id="KW-0547">Nucleotide-binding</keyword>
<comment type="subcellular location">
    <subcellularLocation>
        <location evidence="1 10">Cytoplasm</location>
    </subcellularLocation>
</comment>
<feature type="domain" description="Glutamyl/glutaminyl-tRNA synthetase class Ib catalytic" evidence="11">
    <location>
        <begin position="101"/>
        <end position="403"/>
    </location>
</feature>
<dbReference type="GO" id="GO:0032991">
    <property type="term" value="C:protein-containing complex"/>
    <property type="evidence" value="ECO:0007669"/>
    <property type="project" value="UniProtKB-ARBA"/>
</dbReference>
<evidence type="ECO:0000256" key="3">
    <source>
        <dbReference type="ARBA" id="ARBA00022490"/>
    </source>
</evidence>
<dbReference type="InterPro" id="IPR020059">
    <property type="entry name" value="Glu/Gln-tRNA-synth_Ib_codon-bd"/>
</dbReference>
<evidence type="ECO:0000256" key="4">
    <source>
        <dbReference type="ARBA" id="ARBA00022598"/>
    </source>
</evidence>
<dbReference type="Pfam" id="PF00749">
    <property type="entry name" value="tRNA-synt_1c"/>
    <property type="match status" value="1"/>
</dbReference>
<evidence type="ECO:0000256" key="1">
    <source>
        <dbReference type="ARBA" id="ARBA00004496"/>
    </source>
</evidence>
<dbReference type="NCBIfam" id="TIGR00463">
    <property type="entry name" value="gltX_arch"/>
    <property type="match status" value="1"/>
</dbReference>
<dbReference type="GO" id="GO:0005829">
    <property type="term" value="C:cytosol"/>
    <property type="evidence" value="ECO:0007669"/>
    <property type="project" value="TreeGrafter"/>
</dbReference>
<dbReference type="InterPro" id="IPR004526">
    <property type="entry name" value="Glu-tRNA-synth_arc/euk"/>
</dbReference>
<evidence type="ECO:0000313" key="14">
    <source>
        <dbReference type="EMBL" id="NWJ99377.1"/>
    </source>
</evidence>
<dbReference type="GO" id="GO:0006424">
    <property type="term" value="P:glutamyl-tRNA aminoacylation"/>
    <property type="evidence" value="ECO:0007669"/>
    <property type="project" value="UniProtKB-UniRule"/>
</dbReference>
<keyword evidence="8 10" id="KW-0030">Aminoacyl-tRNA synthetase</keyword>
<dbReference type="Gene3D" id="3.40.50.620">
    <property type="entry name" value="HUPs"/>
    <property type="match status" value="1"/>
</dbReference>
<dbReference type="GO" id="GO:0005524">
    <property type="term" value="F:ATP binding"/>
    <property type="evidence" value="ECO:0007669"/>
    <property type="project" value="UniProtKB-UniRule"/>
</dbReference>
<evidence type="ECO:0000256" key="8">
    <source>
        <dbReference type="ARBA" id="ARBA00023146"/>
    </source>
</evidence>
<accession>A0A7K4NDK0</accession>
<dbReference type="InterPro" id="IPR020058">
    <property type="entry name" value="Glu/Gln-tRNA-synth_Ib_cat-dom"/>
</dbReference>
<dbReference type="InterPro" id="IPR050132">
    <property type="entry name" value="Gln/Glu-tRNA_Ligase"/>
</dbReference>
<dbReference type="InterPro" id="IPR014729">
    <property type="entry name" value="Rossmann-like_a/b/a_fold"/>
</dbReference>
<organism evidence="14 15">
    <name type="scientific">Marine Group I thaumarchaeote</name>
    <dbReference type="NCBI Taxonomy" id="2511932"/>
    <lineage>
        <taxon>Archaea</taxon>
        <taxon>Nitrososphaerota</taxon>
        <taxon>Marine Group I</taxon>
    </lineage>
</organism>
<dbReference type="PROSITE" id="PS00178">
    <property type="entry name" value="AA_TRNA_LIGASE_I"/>
    <property type="match status" value="1"/>
</dbReference>
<gene>
    <name evidence="10 14" type="primary">gltX</name>
    <name evidence="14" type="ORF">HX802_01770</name>
</gene>
<keyword evidence="3 10" id="KW-0963">Cytoplasm</keyword>
<evidence type="ECO:0000256" key="5">
    <source>
        <dbReference type="ARBA" id="ARBA00022741"/>
    </source>
</evidence>
<dbReference type="GO" id="GO:0043604">
    <property type="term" value="P:amide biosynthetic process"/>
    <property type="evidence" value="ECO:0007669"/>
    <property type="project" value="TreeGrafter"/>
</dbReference>
<dbReference type="SUPFAM" id="SSF52374">
    <property type="entry name" value="Nucleotidylyl transferase"/>
    <property type="match status" value="1"/>
</dbReference>
<dbReference type="EMBL" id="JACASU010000011">
    <property type="protein sequence ID" value="NWJ99377.1"/>
    <property type="molecule type" value="Genomic_DNA"/>
</dbReference>
<evidence type="ECO:0000259" key="12">
    <source>
        <dbReference type="Pfam" id="PF03950"/>
    </source>
</evidence>
<proteinExistence type="inferred from homology"/>
<dbReference type="Gene3D" id="2.40.240.10">
    <property type="entry name" value="Ribosomal Protein L25, Chain P"/>
    <property type="match status" value="1"/>
</dbReference>
<evidence type="ECO:0000256" key="9">
    <source>
        <dbReference type="ARBA" id="ARBA00048351"/>
    </source>
</evidence>
<dbReference type="InterPro" id="IPR000924">
    <property type="entry name" value="Glu/Gln-tRNA-synth"/>
</dbReference>
<comment type="caution">
    <text evidence="10">Lacks conserved residue(s) required for the propagation of feature annotation.</text>
</comment>
<dbReference type="EC" id="6.1.1.17" evidence="10"/>
<dbReference type="Pfam" id="PF20974">
    <property type="entry name" value="tRNA-synt_1c_C2"/>
    <property type="match status" value="1"/>
</dbReference>
<evidence type="ECO:0000256" key="2">
    <source>
        <dbReference type="ARBA" id="ARBA00008927"/>
    </source>
</evidence>
<keyword evidence="7 10" id="KW-0648">Protein biosynthesis</keyword>
<keyword evidence="6 10" id="KW-0067">ATP-binding</keyword>
<dbReference type="PRINTS" id="PR00987">
    <property type="entry name" value="TRNASYNTHGLU"/>
</dbReference>
<dbReference type="Pfam" id="PF03950">
    <property type="entry name" value="tRNA-synt_1c_C"/>
    <property type="match status" value="1"/>
</dbReference>
<comment type="function">
    <text evidence="10">Catalyzes the attachment of glutamate to tRNA(Glu) in a two-step reaction: glutamate is first activated by ATP to form Glu-AMP and then transferred to the acceptor end of tRNA(Glu).</text>
</comment>
<dbReference type="InterPro" id="IPR011035">
    <property type="entry name" value="Ribosomal_bL25/Gln-tRNA_synth"/>
</dbReference>
<keyword evidence="4 10" id="KW-0436">Ligase</keyword>
<comment type="catalytic activity">
    <reaction evidence="9 10">
        <text>tRNA(Glu) + L-glutamate + ATP = L-glutamyl-tRNA(Glu) + AMP + diphosphate</text>
        <dbReference type="Rhea" id="RHEA:23540"/>
        <dbReference type="Rhea" id="RHEA-COMP:9663"/>
        <dbReference type="Rhea" id="RHEA-COMP:9680"/>
        <dbReference type="ChEBI" id="CHEBI:29985"/>
        <dbReference type="ChEBI" id="CHEBI:30616"/>
        <dbReference type="ChEBI" id="CHEBI:33019"/>
        <dbReference type="ChEBI" id="CHEBI:78442"/>
        <dbReference type="ChEBI" id="CHEBI:78520"/>
        <dbReference type="ChEBI" id="CHEBI:456215"/>
        <dbReference type="EC" id="6.1.1.17"/>
    </reaction>
</comment>
<evidence type="ECO:0000256" key="7">
    <source>
        <dbReference type="ARBA" id="ARBA00022917"/>
    </source>
</evidence>
<sequence length="570" mass="65349">MADDLKKEIRKIALQNAVEHDGKTKDKVVLSKSLGTIPELKNNVKEVIPEIASIVSQVNGMSIEEQKTEIQNNFPEILDVKENVKEERVGLPPLEGAEQGKVVTRFTPAPNGYPHIGHAKAAIISEEYAKMYGGKLVLRYDDTNPEDTRLEYWAAIKVGLDWLGIEFDEIKNTSDDIGLFYDKCVEMIKKNYAYVCTCKRDTISKNRKEMVSCECSMGDVKQNEERWERMFKKYKPGEAVVRFRGDMESKNTVMRDPVLFRINDARHAQLAEEHRVWPSYDIAVAVEDSTDGITHALRSKEYELRNELYHAILDALDMRHPKMLEFSRLEFKGMPVSKRILRPLIDEGKVSSYDDPRLPTLAALERRGITPEAIRKFTLSLSLTKADTLAPFDSLEAFNRKIVDENSIRLFMVKDPKTLTIRNLPNSTVELPNHPSNKMGTRKVTVEDSVFLSSDDVKSLKIGDQLRLMGLGNVKITSVNSEITGEFTGDERDVNFMKLQWVSQKNAHELKILIPQRLFVDDKFNEESLEEIHVYVEPHYLELRNGEEIQFVRFGYCRKDSSKQAIFTHK</sequence>
<name>A0A7K4NDK0_9ARCH</name>
<evidence type="ECO:0000259" key="13">
    <source>
        <dbReference type="Pfam" id="PF20974"/>
    </source>
</evidence>
<dbReference type="InterPro" id="IPR001412">
    <property type="entry name" value="aa-tRNA-synth_I_CS"/>
</dbReference>
<dbReference type="PANTHER" id="PTHR43097">
    <property type="entry name" value="GLUTAMINE-TRNA LIGASE"/>
    <property type="match status" value="1"/>
</dbReference>
<dbReference type="PANTHER" id="PTHR43097:SF5">
    <property type="entry name" value="GLUTAMATE--TRNA LIGASE"/>
    <property type="match status" value="1"/>
</dbReference>
<dbReference type="AlphaFoldDB" id="A0A7K4NDK0"/>
<feature type="domain" description="tRNA synthetases class I (E and Q) anti-codon binding" evidence="13">
    <location>
        <begin position="498"/>
        <end position="560"/>
    </location>
</feature>
<protein>
    <recommendedName>
        <fullName evidence="10">Glutamate--tRNA ligase</fullName>
        <ecNumber evidence="10">6.1.1.17</ecNumber>
    </recommendedName>
    <alternativeName>
        <fullName evidence="10">Glutamyl-tRNA synthetase</fullName>
        <shortName evidence="10">GluRS</shortName>
    </alternativeName>
</protein>
<dbReference type="Proteomes" id="UP000586694">
    <property type="component" value="Unassembled WGS sequence"/>
</dbReference>
<dbReference type="SUPFAM" id="SSF50715">
    <property type="entry name" value="Ribosomal protein L25-like"/>
    <property type="match status" value="1"/>
</dbReference>
<dbReference type="Gene3D" id="2.40.240.100">
    <property type="match status" value="1"/>
</dbReference>
<evidence type="ECO:0000256" key="6">
    <source>
        <dbReference type="ARBA" id="ARBA00022840"/>
    </source>
</evidence>
<dbReference type="HAMAP" id="MF_02076">
    <property type="entry name" value="Glu_tRNA_synth_type2"/>
    <property type="match status" value="1"/>
</dbReference>
<evidence type="ECO:0000256" key="10">
    <source>
        <dbReference type="HAMAP-Rule" id="MF_02076"/>
    </source>
</evidence>